<dbReference type="InterPro" id="IPR036985">
    <property type="entry name" value="Transglutaminase-like_sf"/>
</dbReference>
<dbReference type="InterPro" id="IPR014756">
    <property type="entry name" value="Ig_E-set"/>
</dbReference>
<dbReference type="PANTHER" id="PTHR11590">
    <property type="entry name" value="PROTEIN-GLUTAMINE GAMMA-GLUTAMYLTRANSFERASE"/>
    <property type="match status" value="1"/>
</dbReference>
<dbReference type="Pfam" id="PF00868">
    <property type="entry name" value="Transglut_N"/>
    <property type="match status" value="1"/>
</dbReference>
<evidence type="ECO:0000313" key="3">
    <source>
        <dbReference type="EnsemblMetazoa" id="XP_014247950.1"/>
    </source>
</evidence>
<comment type="similarity">
    <text evidence="1">Belongs to the transglutaminase superfamily. Transglutaminase family.</text>
</comment>
<dbReference type="EnsemblMetazoa" id="XM_014392464.1">
    <property type="protein sequence ID" value="XP_014247950.1"/>
    <property type="gene ID" value="LOC106665764"/>
</dbReference>
<protein>
    <recommendedName>
        <fullName evidence="2">Transglutaminase N-terminal domain-containing protein</fullName>
    </recommendedName>
</protein>
<dbReference type="InterPro" id="IPR038765">
    <property type="entry name" value="Papain-like_cys_pep_sf"/>
</dbReference>
<name>A0A8I6TDV9_CIMLE</name>
<dbReference type="SUPFAM" id="SSF49309">
    <property type="entry name" value="Transglutaminase, two C-terminal domains"/>
    <property type="match status" value="2"/>
</dbReference>
<evidence type="ECO:0000313" key="4">
    <source>
        <dbReference type="Proteomes" id="UP000494040"/>
    </source>
</evidence>
<proteinExistence type="inferred from homology"/>
<dbReference type="PANTHER" id="PTHR11590:SF69">
    <property type="entry name" value="RE08173P"/>
    <property type="match status" value="1"/>
</dbReference>
<dbReference type="InterPro" id="IPR036238">
    <property type="entry name" value="Transglutaminase_C_sf"/>
</dbReference>
<dbReference type="AlphaFoldDB" id="A0A8I6TDV9"/>
<dbReference type="OrthoDB" id="437511at2759"/>
<organism evidence="3 4">
    <name type="scientific">Cimex lectularius</name>
    <name type="common">Bed bug</name>
    <name type="synonym">Acanthia lectularia</name>
    <dbReference type="NCBI Taxonomy" id="79782"/>
    <lineage>
        <taxon>Eukaryota</taxon>
        <taxon>Metazoa</taxon>
        <taxon>Ecdysozoa</taxon>
        <taxon>Arthropoda</taxon>
        <taxon>Hexapoda</taxon>
        <taxon>Insecta</taxon>
        <taxon>Pterygota</taxon>
        <taxon>Neoptera</taxon>
        <taxon>Paraneoptera</taxon>
        <taxon>Hemiptera</taxon>
        <taxon>Heteroptera</taxon>
        <taxon>Panheteroptera</taxon>
        <taxon>Cimicomorpha</taxon>
        <taxon>Cimicidae</taxon>
        <taxon>Cimex</taxon>
    </lineage>
</organism>
<sequence>MSSQSSQTSISETSNISIESAKGENEIIIPYLVTKRLGENFKMMTNVPGALMAENYESQNMNQQIPSITKVDLNFQLNGFYHKSNMYEVMKRNKNPQLVIRRGQPFRVTVTLNRPIGLDERIKLLIYAKDLDSASVEDNTHFTITPKKTQTAHLDKGKWVAVWDFISQDEKTLYILVMSSHDSAIGKWNMEIWLDNGIQSSTPWKMEDPIFLIFNAWNKNDEAFVPDPKSRFEYIIKDVGVIFRGIHNSITKVFWKYSQYEEQVLEFAVDLVQNIGKLPLAECGSLALVMKKIAESIIHPPGIVEEMKAENYSTDMTIWTGTNTLLHRFSVLKTPIKYVHHHVISALIVSCLRTLGVGCRNVTCYNWAINPIEPIYTVDLLYTSNEMSDVFARKMNSIACYFVYTEVWARGICANKEVTGWYGLTPDQGPFPMRLIKKISMEKEIQNKSFYGNFNSDCIIWKFFRHNLPIKLVTVDVKSIGSLVATKAENSWRLSNITSYYKKQKVQTTEEKIKEVVLFTREEPLFQRFYVNNENYDLSFDLSVNQTFKINETIRVTFGVNNVSNIANYSVEIRVIVASVLCTGQFVDCVKDDRKFIYLEPKSSRHHTFMVPTTEYIPKLSNECIFKVMMQAYVKENTYDYYECVFIRAILPELMVSIEPFAKVNCKTIVELSFTNSTLETIEEAVLSLAELDSLNVKIFRKFKIMPQSSVQVQFAMVPRQIGTYHMAAKLLTDHWNVVNYVRIPVKPHNPGNALL</sequence>
<dbReference type="InterPro" id="IPR001102">
    <property type="entry name" value="Transglutaminase_N"/>
</dbReference>
<dbReference type="SUPFAM" id="SSF54001">
    <property type="entry name" value="Cysteine proteinases"/>
    <property type="match status" value="1"/>
</dbReference>
<dbReference type="Gene3D" id="2.60.40.10">
    <property type="entry name" value="Immunoglobulins"/>
    <property type="match status" value="3"/>
</dbReference>
<dbReference type="RefSeq" id="XP_014247950.1">
    <property type="nucleotide sequence ID" value="XM_014392464.1"/>
</dbReference>
<dbReference type="InterPro" id="IPR050779">
    <property type="entry name" value="Transglutaminase"/>
</dbReference>
<evidence type="ECO:0000256" key="1">
    <source>
        <dbReference type="ARBA" id="ARBA00005968"/>
    </source>
</evidence>
<dbReference type="KEGG" id="clec:106665764"/>
<dbReference type="GO" id="GO:0003810">
    <property type="term" value="F:protein-glutamine gamma-glutamyltransferase activity"/>
    <property type="evidence" value="ECO:0007669"/>
    <property type="project" value="InterPro"/>
</dbReference>
<dbReference type="SUPFAM" id="SSF81296">
    <property type="entry name" value="E set domains"/>
    <property type="match status" value="1"/>
</dbReference>
<reference evidence="3" key="1">
    <citation type="submission" date="2022-01" db="UniProtKB">
        <authorList>
            <consortium name="EnsemblMetazoa"/>
        </authorList>
    </citation>
    <scope>IDENTIFICATION</scope>
</reference>
<dbReference type="Gene3D" id="3.90.260.10">
    <property type="entry name" value="Transglutaminase-like"/>
    <property type="match status" value="1"/>
</dbReference>
<dbReference type="Proteomes" id="UP000494040">
    <property type="component" value="Unassembled WGS sequence"/>
</dbReference>
<evidence type="ECO:0000259" key="2">
    <source>
        <dbReference type="Pfam" id="PF00868"/>
    </source>
</evidence>
<keyword evidence="4" id="KW-1185">Reference proteome</keyword>
<feature type="domain" description="Transglutaminase N-terminal" evidence="2">
    <location>
        <begin position="70"/>
        <end position="192"/>
    </location>
</feature>
<dbReference type="GeneID" id="106665764"/>
<dbReference type="InterPro" id="IPR013783">
    <property type="entry name" value="Ig-like_fold"/>
</dbReference>
<accession>A0A8I6TDV9</accession>